<evidence type="ECO:0000256" key="4">
    <source>
        <dbReference type="ARBA" id="ARBA00023136"/>
    </source>
</evidence>
<feature type="region of interest" description="Disordered" evidence="5">
    <location>
        <begin position="1"/>
        <end position="21"/>
    </location>
</feature>
<reference evidence="8 9" key="1">
    <citation type="journal article" date="2015" name="BMC Genomics">
        <title>Gene expression during zombie ant biting behavior reflects the complexity underlying fungal parasitic behavioral manipulation.</title>
        <authorList>
            <person name="de Bekker C."/>
            <person name="Ohm R.A."/>
            <person name="Loreto R.G."/>
            <person name="Sebastian A."/>
            <person name="Albert I."/>
            <person name="Merrow M."/>
            <person name="Brachmann A."/>
            <person name="Hughes D.P."/>
        </authorList>
    </citation>
    <scope>NUCLEOTIDE SEQUENCE [LARGE SCALE GENOMIC DNA]</scope>
    <source>
        <strain evidence="8 9">SC16a</strain>
    </source>
</reference>
<feature type="transmembrane region" description="Helical" evidence="6">
    <location>
        <begin position="243"/>
        <end position="262"/>
    </location>
</feature>
<feature type="transmembrane region" description="Helical" evidence="6">
    <location>
        <begin position="165"/>
        <end position="193"/>
    </location>
</feature>
<dbReference type="InterPro" id="IPR036259">
    <property type="entry name" value="MFS_trans_sf"/>
</dbReference>
<keyword evidence="4 6" id="KW-0472">Membrane</keyword>
<sequence length="572" mass="59049">MSSPPPAPPTERTGLVPGSDSDFGSGSGAALTLWQSLIIGIGIWLLVVIEATNMSGMAIIQDTIGHTLSAPAALFPWFTTAYLMALSTSIPLVGRLAVAGGDANMPRRLVLPAAVVFCGGALLAALAPSAAIFIAGRVLAAVGGGAFLALAFVFVLALVPEPRRGIGLGLVNAAITVGVSLGAAVYGALLPLVGWRPLFWMQAPVALATALAVFLCTPASLRAGQKDRDSSSSSSMLQRLARIDYLGAVLLCLTVVLFLYGLAGTIQPLALGLSLVSLLALIACEYLLATDPVLPLTLLSSRGVLLSCLAQMGLMAARWSLLFFAPIFVLAVHDAPRAAAGSVLVPTNLGFALGGILVGSLHIRRAGSFWLSCLVALASFAASMLGLSAIAASRTGVAPLVVLVFVNGFTTGAALNYTMAHLLHLCHPGTDYVAASLLATFRGFGGSFGTFIGGGIFYSSLRRSLVRGYLALDGGRHLSPAHRALIPDLLGTPELVSHGGLSYEEQQVALNGYANAIGYVWRAAAVSMLLVMVAQAATGWTAPEPPTSTDGGARGYPEHDQHALKQHRGKRS</sequence>
<dbReference type="InterPro" id="IPR020846">
    <property type="entry name" value="MFS_dom"/>
</dbReference>
<feature type="transmembrane region" description="Helical" evidence="6">
    <location>
        <begin position="109"/>
        <end position="126"/>
    </location>
</feature>
<keyword evidence="3 6" id="KW-1133">Transmembrane helix</keyword>
<feature type="transmembrane region" description="Helical" evidence="6">
    <location>
        <begin position="397"/>
        <end position="420"/>
    </location>
</feature>
<comment type="subcellular location">
    <subcellularLocation>
        <location evidence="1">Membrane</location>
        <topology evidence="1">Multi-pass membrane protein</topology>
    </subcellularLocation>
</comment>
<dbReference type="PANTHER" id="PTHR23501:SF6">
    <property type="entry name" value="MULTIDRUG TRANSPORTER, PUTATIVE (AFU_ORTHOLOGUE AFUA_3G14560)-RELATED"/>
    <property type="match status" value="1"/>
</dbReference>
<feature type="transmembrane region" description="Helical" evidence="6">
    <location>
        <begin position="74"/>
        <end position="97"/>
    </location>
</feature>
<dbReference type="Proteomes" id="UP000037136">
    <property type="component" value="Unassembled WGS sequence"/>
</dbReference>
<keyword evidence="9" id="KW-1185">Reference proteome</keyword>
<feature type="transmembrane region" description="Helical" evidence="6">
    <location>
        <begin position="309"/>
        <end position="331"/>
    </location>
</feature>
<evidence type="ECO:0000313" key="8">
    <source>
        <dbReference type="EMBL" id="PFH57110.1"/>
    </source>
</evidence>
<feature type="transmembrane region" description="Helical" evidence="6">
    <location>
        <begin position="138"/>
        <end position="159"/>
    </location>
</feature>
<evidence type="ECO:0000259" key="7">
    <source>
        <dbReference type="PROSITE" id="PS50850"/>
    </source>
</evidence>
<reference evidence="8 9" key="2">
    <citation type="journal article" date="2017" name="Sci. Rep.">
        <title>Ant-infecting Ophiocordyceps genomes reveal a high diversity of potential behavioral manipulation genes and a possible major role for enterotoxins.</title>
        <authorList>
            <person name="de Bekker C."/>
            <person name="Ohm R.A."/>
            <person name="Evans H.C."/>
            <person name="Brachmann A."/>
            <person name="Hughes D.P."/>
        </authorList>
    </citation>
    <scope>NUCLEOTIDE SEQUENCE [LARGE SCALE GENOMIC DNA]</scope>
    <source>
        <strain evidence="8 9">SC16a</strain>
    </source>
</reference>
<dbReference type="Pfam" id="PF07690">
    <property type="entry name" value="MFS_1"/>
    <property type="match status" value="1"/>
</dbReference>
<evidence type="ECO:0000256" key="2">
    <source>
        <dbReference type="ARBA" id="ARBA00022692"/>
    </source>
</evidence>
<feature type="transmembrane region" description="Helical" evidence="6">
    <location>
        <begin position="205"/>
        <end position="223"/>
    </location>
</feature>
<keyword evidence="2 6" id="KW-0812">Transmembrane</keyword>
<dbReference type="AlphaFoldDB" id="A0A2A9P8C5"/>
<evidence type="ECO:0000313" key="9">
    <source>
        <dbReference type="Proteomes" id="UP000037136"/>
    </source>
</evidence>
<feature type="transmembrane region" description="Helical" evidence="6">
    <location>
        <begin position="343"/>
        <end position="363"/>
    </location>
</feature>
<evidence type="ECO:0000256" key="5">
    <source>
        <dbReference type="SAM" id="MobiDB-lite"/>
    </source>
</evidence>
<dbReference type="PANTHER" id="PTHR23501">
    <property type="entry name" value="MAJOR FACILITATOR SUPERFAMILY"/>
    <property type="match status" value="1"/>
</dbReference>
<evidence type="ECO:0000256" key="3">
    <source>
        <dbReference type="ARBA" id="ARBA00022989"/>
    </source>
</evidence>
<gene>
    <name evidence="8" type="ORF">XA68_15502</name>
</gene>
<accession>A0A2A9P8C5</accession>
<dbReference type="EMBL" id="LAZP02000455">
    <property type="protein sequence ID" value="PFH57110.1"/>
    <property type="molecule type" value="Genomic_DNA"/>
</dbReference>
<feature type="transmembrane region" description="Helical" evidence="6">
    <location>
        <begin position="269"/>
        <end position="289"/>
    </location>
</feature>
<dbReference type="STRING" id="268505.A0A2A9P8C5"/>
<feature type="transmembrane region" description="Helical" evidence="6">
    <location>
        <begin position="369"/>
        <end position="390"/>
    </location>
</feature>
<feature type="transmembrane region" description="Helical" evidence="6">
    <location>
        <begin position="432"/>
        <end position="458"/>
    </location>
</feature>
<comment type="caution">
    <text evidence="8">The sequence shown here is derived from an EMBL/GenBank/DDBJ whole genome shotgun (WGS) entry which is preliminary data.</text>
</comment>
<proteinExistence type="predicted"/>
<name>A0A2A9P8C5_OPHUN</name>
<feature type="transmembrane region" description="Helical" evidence="6">
    <location>
        <begin position="33"/>
        <end position="53"/>
    </location>
</feature>
<feature type="region of interest" description="Disordered" evidence="5">
    <location>
        <begin position="541"/>
        <end position="572"/>
    </location>
</feature>
<dbReference type="GO" id="GO:0000329">
    <property type="term" value="C:fungal-type vacuole membrane"/>
    <property type="evidence" value="ECO:0007669"/>
    <property type="project" value="TreeGrafter"/>
</dbReference>
<dbReference type="GO" id="GO:0015174">
    <property type="term" value="F:basic amino acid transmembrane transporter activity"/>
    <property type="evidence" value="ECO:0007669"/>
    <property type="project" value="TreeGrafter"/>
</dbReference>
<dbReference type="PROSITE" id="PS50850">
    <property type="entry name" value="MFS"/>
    <property type="match status" value="1"/>
</dbReference>
<dbReference type="SUPFAM" id="SSF103473">
    <property type="entry name" value="MFS general substrate transporter"/>
    <property type="match status" value="1"/>
</dbReference>
<feature type="domain" description="Major facilitator superfamily (MFS) profile" evidence="7">
    <location>
        <begin position="39"/>
        <end position="539"/>
    </location>
</feature>
<dbReference type="OrthoDB" id="4160219at2759"/>
<dbReference type="Gene3D" id="1.20.1250.20">
    <property type="entry name" value="MFS general substrate transporter like domains"/>
    <property type="match status" value="1"/>
</dbReference>
<dbReference type="InterPro" id="IPR011701">
    <property type="entry name" value="MFS"/>
</dbReference>
<protein>
    <recommendedName>
        <fullName evidence="7">Major facilitator superfamily (MFS) profile domain-containing protein</fullName>
    </recommendedName>
</protein>
<organism evidence="8 9">
    <name type="scientific">Ophiocordyceps unilateralis</name>
    <name type="common">Zombie-ant fungus</name>
    <name type="synonym">Torrubia unilateralis</name>
    <dbReference type="NCBI Taxonomy" id="268505"/>
    <lineage>
        <taxon>Eukaryota</taxon>
        <taxon>Fungi</taxon>
        <taxon>Dikarya</taxon>
        <taxon>Ascomycota</taxon>
        <taxon>Pezizomycotina</taxon>
        <taxon>Sordariomycetes</taxon>
        <taxon>Hypocreomycetidae</taxon>
        <taxon>Hypocreales</taxon>
        <taxon>Ophiocordycipitaceae</taxon>
        <taxon>Ophiocordyceps</taxon>
    </lineage>
</organism>
<evidence type="ECO:0000256" key="6">
    <source>
        <dbReference type="SAM" id="Phobius"/>
    </source>
</evidence>
<evidence type="ECO:0000256" key="1">
    <source>
        <dbReference type="ARBA" id="ARBA00004141"/>
    </source>
</evidence>